<dbReference type="GeneID" id="87887090"/>
<reference evidence="1" key="1">
    <citation type="journal article" date="2023" name="Mol. Phylogenet. Evol.">
        <title>Genome-scale phylogeny and comparative genomics of the fungal order Sordariales.</title>
        <authorList>
            <person name="Hensen N."/>
            <person name="Bonometti L."/>
            <person name="Westerberg I."/>
            <person name="Brannstrom I.O."/>
            <person name="Guillou S."/>
            <person name="Cros-Aarteil S."/>
            <person name="Calhoun S."/>
            <person name="Haridas S."/>
            <person name="Kuo A."/>
            <person name="Mondo S."/>
            <person name="Pangilinan J."/>
            <person name="Riley R."/>
            <person name="LaButti K."/>
            <person name="Andreopoulos B."/>
            <person name="Lipzen A."/>
            <person name="Chen C."/>
            <person name="Yan M."/>
            <person name="Daum C."/>
            <person name="Ng V."/>
            <person name="Clum A."/>
            <person name="Steindorff A."/>
            <person name="Ohm R.A."/>
            <person name="Martin F."/>
            <person name="Silar P."/>
            <person name="Natvig D.O."/>
            <person name="Lalanne C."/>
            <person name="Gautier V."/>
            <person name="Ament-Velasquez S.L."/>
            <person name="Kruys A."/>
            <person name="Hutchinson M.I."/>
            <person name="Powell A.J."/>
            <person name="Barry K."/>
            <person name="Miller A.N."/>
            <person name="Grigoriev I.V."/>
            <person name="Debuchy R."/>
            <person name="Gladieux P."/>
            <person name="Hiltunen Thoren M."/>
            <person name="Johannesson H."/>
        </authorList>
    </citation>
    <scope>NUCLEOTIDE SEQUENCE</scope>
    <source>
        <strain evidence="1">CBS 333.67</strain>
    </source>
</reference>
<evidence type="ECO:0000313" key="2">
    <source>
        <dbReference type="Proteomes" id="UP001273166"/>
    </source>
</evidence>
<keyword evidence="2" id="KW-1185">Reference proteome</keyword>
<evidence type="ECO:0008006" key="3">
    <source>
        <dbReference type="Google" id="ProtNLM"/>
    </source>
</evidence>
<dbReference type="Proteomes" id="UP001273166">
    <property type="component" value="Unassembled WGS sequence"/>
</dbReference>
<dbReference type="Gene3D" id="3.40.50.1110">
    <property type="entry name" value="SGNH hydrolase"/>
    <property type="match status" value="1"/>
</dbReference>
<evidence type="ECO:0000313" key="1">
    <source>
        <dbReference type="EMBL" id="KAK3309799.1"/>
    </source>
</evidence>
<protein>
    <recommendedName>
        <fullName evidence="3">SGNH hydrolase-type esterase domain-containing protein</fullName>
    </recommendedName>
</protein>
<dbReference type="SUPFAM" id="SSF52266">
    <property type="entry name" value="SGNH hydrolase"/>
    <property type="match status" value="1"/>
</dbReference>
<gene>
    <name evidence="1" type="ORF">B0T15DRAFT_516544</name>
</gene>
<dbReference type="AlphaFoldDB" id="A0AAJ0M5M6"/>
<comment type="caution">
    <text evidence="1">The sequence shown here is derived from an EMBL/GenBank/DDBJ whole genome shotgun (WGS) entry which is preliminary data.</text>
</comment>
<dbReference type="InterPro" id="IPR036514">
    <property type="entry name" value="SGNH_hydro_sf"/>
</dbReference>
<accession>A0AAJ0M5M6</accession>
<dbReference type="CDD" id="cd00229">
    <property type="entry name" value="SGNH_hydrolase"/>
    <property type="match status" value="1"/>
</dbReference>
<dbReference type="EMBL" id="JAUDZG010000001">
    <property type="protein sequence ID" value="KAK3309799.1"/>
    <property type="molecule type" value="Genomic_DNA"/>
</dbReference>
<proteinExistence type="predicted"/>
<dbReference type="RefSeq" id="XP_062725579.1">
    <property type="nucleotide sequence ID" value="XM_062868261.1"/>
</dbReference>
<sequence>MADNANSSSIATPRIKSTWSAPEVANYLESRMAPLRAFAKYKERSFTTSKTVHIPLLEAATKDAPDQGPTVVLLGDSMLERMTTTGQSPNFTAPWPSPAMLPDGDLEALRATREEEVLDIAKKARRPARDLIRRVDRVFNAGVGGDKIQNLAYRLVGDPYRGLPGLLPMLARCGTVRLWVLHIGTNHLSPKRGLSGADIEALEVLIDTLLRLPATKGVHGKVLLTGILLRREVPLRLRLKANTMIEALEVKMKIRWGEERVERYEPRDQLKPDEHLDDHVHLNLKGYQWWIRLFLVHVVTMLDVSEVEAERWKLMGGFEHDRLIPWFANDNDNDIADAENDSAQAGQN</sequence>
<name>A0AAJ0M5M6_9PEZI</name>
<organism evidence="1 2">
    <name type="scientific">Chaetomium strumarium</name>
    <dbReference type="NCBI Taxonomy" id="1170767"/>
    <lineage>
        <taxon>Eukaryota</taxon>
        <taxon>Fungi</taxon>
        <taxon>Dikarya</taxon>
        <taxon>Ascomycota</taxon>
        <taxon>Pezizomycotina</taxon>
        <taxon>Sordariomycetes</taxon>
        <taxon>Sordariomycetidae</taxon>
        <taxon>Sordariales</taxon>
        <taxon>Chaetomiaceae</taxon>
        <taxon>Chaetomium</taxon>
    </lineage>
</organism>
<reference evidence="1" key="2">
    <citation type="submission" date="2023-06" db="EMBL/GenBank/DDBJ databases">
        <authorList>
            <consortium name="Lawrence Berkeley National Laboratory"/>
            <person name="Mondo S.J."/>
            <person name="Hensen N."/>
            <person name="Bonometti L."/>
            <person name="Westerberg I."/>
            <person name="Brannstrom I.O."/>
            <person name="Guillou S."/>
            <person name="Cros-Aarteil S."/>
            <person name="Calhoun S."/>
            <person name="Haridas S."/>
            <person name="Kuo A."/>
            <person name="Pangilinan J."/>
            <person name="Riley R."/>
            <person name="Labutti K."/>
            <person name="Andreopoulos B."/>
            <person name="Lipzen A."/>
            <person name="Chen C."/>
            <person name="Yanf M."/>
            <person name="Daum C."/>
            <person name="Ng V."/>
            <person name="Clum A."/>
            <person name="Steindorff A."/>
            <person name="Ohm R."/>
            <person name="Martin F."/>
            <person name="Silar P."/>
            <person name="Natvig D."/>
            <person name="Lalanne C."/>
            <person name="Gautier V."/>
            <person name="Ament-Velasquez S.L."/>
            <person name="Kruys A."/>
            <person name="Hutchinson M.I."/>
            <person name="Powell A.J."/>
            <person name="Barry K."/>
            <person name="Miller A.N."/>
            <person name="Grigoriev I.V."/>
            <person name="Debuchy R."/>
            <person name="Gladieux P."/>
            <person name="Thoren M.H."/>
            <person name="Johannesson H."/>
        </authorList>
    </citation>
    <scope>NUCLEOTIDE SEQUENCE</scope>
    <source>
        <strain evidence="1">CBS 333.67</strain>
    </source>
</reference>